<keyword evidence="1" id="KW-0812">Transmembrane</keyword>
<reference evidence="3 5" key="2">
    <citation type="submission" date="2019-08" db="EMBL/GenBank/DDBJ databases">
        <title>Genome of Algoriphagus ratkowskyi IC026.</title>
        <authorList>
            <person name="Bowman J.P."/>
        </authorList>
    </citation>
    <scope>NUCLEOTIDE SEQUENCE [LARGE SCALE GENOMIC DNA]</scope>
    <source>
        <strain evidence="3 5">IC026</strain>
    </source>
</reference>
<dbReference type="OrthoDB" id="6678638at2"/>
<dbReference type="EMBL" id="QKZU01000006">
    <property type="protein sequence ID" value="PZX57599.1"/>
    <property type="molecule type" value="Genomic_DNA"/>
</dbReference>
<dbReference type="RefSeq" id="WP_086498747.1">
    <property type="nucleotide sequence ID" value="NZ_MSSV01000002.1"/>
</dbReference>
<keyword evidence="5" id="KW-1185">Reference proteome</keyword>
<evidence type="ECO:0000313" key="3">
    <source>
        <dbReference type="EMBL" id="TXD78874.1"/>
    </source>
</evidence>
<sequence length="315" mass="37247">MEELLIKSYRFLKRYVLEIIICLCIIFCTWTIYKYYDQFGEGGVSNNTNDWGVFGDYIGGIIGSIFTLISAVLIYFTFKEQRNNSNHEKFENKFYELLKLHKENMSEIRLEDESGRKVFVLLIREYREILKIVRSEARINNVTIDNLKIIELAYMVLFYGTGPNSTRVLKRSMPDYSDDFMERLADILHKKKKKVKKLRKLAFVPFEGHQHRLGHYFRHLYQIITYVHSNNKLSSDEKKGYVKTVRAQLSNHEQALLFFNSMSKLGKPWLKEGLITEYSLVKNLPKDFIDEMSEIDIKSVYPNIVFEYEEGYPVV</sequence>
<dbReference type="Proteomes" id="UP000249115">
    <property type="component" value="Unassembled WGS sequence"/>
</dbReference>
<keyword evidence="1" id="KW-0472">Membrane</keyword>
<feature type="transmembrane region" description="Helical" evidence="1">
    <location>
        <begin position="15"/>
        <end position="33"/>
    </location>
</feature>
<feature type="transmembrane region" description="Helical" evidence="1">
    <location>
        <begin position="57"/>
        <end position="78"/>
    </location>
</feature>
<name>A0A2W7RSU4_9BACT</name>
<proteinExistence type="predicted"/>
<evidence type="ECO:0000256" key="1">
    <source>
        <dbReference type="SAM" id="Phobius"/>
    </source>
</evidence>
<organism evidence="2 4">
    <name type="scientific">Algoriphagus ratkowskyi</name>
    <dbReference type="NCBI Taxonomy" id="57028"/>
    <lineage>
        <taxon>Bacteria</taxon>
        <taxon>Pseudomonadati</taxon>
        <taxon>Bacteroidota</taxon>
        <taxon>Cytophagia</taxon>
        <taxon>Cytophagales</taxon>
        <taxon>Cyclobacteriaceae</taxon>
        <taxon>Algoriphagus</taxon>
    </lineage>
</organism>
<evidence type="ECO:0000313" key="2">
    <source>
        <dbReference type="EMBL" id="PZX57599.1"/>
    </source>
</evidence>
<dbReference type="Proteomes" id="UP000321927">
    <property type="component" value="Unassembled WGS sequence"/>
</dbReference>
<accession>A0A2W7RSU4</accession>
<evidence type="ECO:0000313" key="4">
    <source>
        <dbReference type="Proteomes" id="UP000249115"/>
    </source>
</evidence>
<dbReference type="EMBL" id="VORV01000003">
    <property type="protein sequence ID" value="TXD78874.1"/>
    <property type="molecule type" value="Genomic_DNA"/>
</dbReference>
<dbReference type="InterPro" id="IPR031709">
    <property type="entry name" value="PutAbiC"/>
</dbReference>
<comment type="caution">
    <text evidence="2">The sequence shown here is derived from an EMBL/GenBank/DDBJ whole genome shotgun (WGS) entry which is preliminary data.</text>
</comment>
<dbReference type="AlphaFoldDB" id="A0A2W7RSU4"/>
<protein>
    <submittedName>
        <fullName evidence="2">Putative phage abortive infection protein</fullName>
    </submittedName>
</protein>
<gene>
    <name evidence="3" type="ORF">ESW18_04975</name>
    <name evidence="2" type="ORF">LV84_01727</name>
</gene>
<keyword evidence="1" id="KW-1133">Transmembrane helix</keyword>
<dbReference type="Pfam" id="PF16872">
    <property type="entry name" value="putAbiC"/>
    <property type="match status" value="1"/>
</dbReference>
<reference evidence="2 4" key="1">
    <citation type="submission" date="2018-06" db="EMBL/GenBank/DDBJ databases">
        <title>Genomic Encyclopedia of Archaeal and Bacterial Type Strains, Phase II (KMG-II): from individual species to whole genera.</title>
        <authorList>
            <person name="Goeker M."/>
        </authorList>
    </citation>
    <scope>NUCLEOTIDE SEQUENCE [LARGE SCALE GENOMIC DNA]</scope>
    <source>
        <strain evidence="2 4">DSM 22686</strain>
    </source>
</reference>
<evidence type="ECO:0000313" key="5">
    <source>
        <dbReference type="Proteomes" id="UP000321927"/>
    </source>
</evidence>